<feature type="binding site" evidence="10">
    <location>
        <position position="327"/>
    </location>
    <ligand>
        <name>Mg(2+)</name>
        <dbReference type="ChEBI" id="CHEBI:18420"/>
        <note>shared with alpha subunit</note>
    </ligand>
</feature>
<evidence type="ECO:0000256" key="3">
    <source>
        <dbReference type="ARBA" id="ARBA00022598"/>
    </source>
</evidence>
<feature type="binding site" evidence="10">
    <location>
        <position position="331"/>
    </location>
    <ligand>
        <name>Mg(2+)</name>
        <dbReference type="ChEBI" id="CHEBI:18420"/>
        <note>shared with alpha subunit</note>
    </ligand>
</feature>
<dbReference type="FunFam" id="3.50.40.10:FF:000003">
    <property type="entry name" value="Phenylalanine--tRNA ligase beta subunit"/>
    <property type="match status" value="1"/>
</dbReference>
<dbReference type="FunFam" id="3.30.56.10:FF:000014">
    <property type="entry name" value="Phenylalanine--tRNA ligase beta subunit"/>
    <property type="match status" value="1"/>
</dbReference>
<gene>
    <name evidence="10" type="primary">pheT</name>
    <name evidence="12" type="ORF">J5U21_00218</name>
    <name evidence="13" type="ORF">J5U22_00151</name>
</gene>
<dbReference type="Pfam" id="PF03484">
    <property type="entry name" value="B5"/>
    <property type="match status" value="1"/>
</dbReference>
<dbReference type="PANTHER" id="PTHR10947:SF0">
    <property type="entry name" value="PHENYLALANINE--TRNA LIGASE BETA SUBUNIT"/>
    <property type="match status" value="1"/>
</dbReference>
<evidence type="ECO:0000256" key="10">
    <source>
        <dbReference type="HAMAP-Rule" id="MF_00284"/>
    </source>
</evidence>
<organism evidence="13 14">
    <name type="scientific">Saccharolobus shibatae</name>
    <dbReference type="NCBI Taxonomy" id="2286"/>
    <lineage>
        <taxon>Archaea</taxon>
        <taxon>Thermoproteota</taxon>
        <taxon>Thermoprotei</taxon>
        <taxon>Sulfolobales</taxon>
        <taxon>Sulfolobaceae</taxon>
        <taxon>Saccharolobus</taxon>
    </lineage>
</organism>
<evidence type="ECO:0000256" key="9">
    <source>
        <dbReference type="ARBA" id="ARBA00023146"/>
    </source>
</evidence>
<dbReference type="GO" id="GO:0004826">
    <property type="term" value="F:phenylalanine-tRNA ligase activity"/>
    <property type="evidence" value="ECO:0007669"/>
    <property type="project" value="UniProtKB-UniRule"/>
</dbReference>
<dbReference type="Pfam" id="PF17759">
    <property type="entry name" value="tRNA_synthFbeta"/>
    <property type="match status" value="1"/>
</dbReference>
<dbReference type="SMART" id="SM00874">
    <property type="entry name" value="B5"/>
    <property type="match status" value="1"/>
</dbReference>
<comment type="similarity">
    <text evidence="1 10">Belongs to the phenylalanyl-tRNA synthetase beta subunit family. Type 2 subfamily.</text>
</comment>
<dbReference type="CDD" id="cd00769">
    <property type="entry name" value="PheRS_beta_core"/>
    <property type="match status" value="1"/>
</dbReference>
<keyword evidence="14" id="KW-1185">Reference proteome</keyword>
<dbReference type="EC" id="6.1.1.20" evidence="10"/>
<keyword evidence="8 10" id="KW-0648">Protein biosynthesis</keyword>
<dbReference type="InterPro" id="IPR005147">
    <property type="entry name" value="tRNA_synthase_B5-dom"/>
</dbReference>
<evidence type="ECO:0000259" key="11">
    <source>
        <dbReference type="PROSITE" id="PS51483"/>
    </source>
</evidence>
<dbReference type="GO" id="GO:0005524">
    <property type="term" value="F:ATP binding"/>
    <property type="evidence" value="ECO:0007669"/>
    <property type="project" value="UniProtKB-UniRule"/>
</dbReference>
<evidence type="ECO:0000256" key="6">
    <source>
        <dbReference type="ARBA" id="ARBA00022840"/>
    </source>
</evidence>
<keyword evidence="9 10" id="KW-0030">Aminoacyl-tRNA synthetase</keyword>
<comment type="subcellular location">
    <subcellularLocation>
        <location evidence="10">Cytoplasm</location>
    </subcellularLocation>
</comment>
<dbReference type="Proteomes" id="UP000693941">
    <property type="component" value="Chromosome"/>
</dbReference>
<accession>A0A8F5BYD5</accession>
<dbReference type="RefSeq" id="WP_218259044.1">
    <property type="nucleotide sequence ID" value="NZ_CP077713.1"/>
</dbReference>
<name>A0A8F5BYD5_9CREN</name>
<feature type="binding site" evidence="10">
    <location>
        <position position="321"/>
    </location>
    <ligand>
        <name>Mg(2+)</name>
        <dbReference type="ChEBI" id="CHEBI:18420"/>
        <note>shared with alpha subunit</note>
    </ligand>
</feature>
<keyword evidence="7 10" id="KW-0460">Magnesium</keyword>
<evidence type="ECO:0000256" key="5">
    <source>
        <dbReference type="ARBA" id="ARBA00022741"/>
    </source>
</evidence>
<evidence type="ECO:0000256" key="8">
    <source>
        <dbReference type="ARBA" id="ARBA00022917"/>
    </source>
</evidence>
<comment type="subunit">
    <text evidence="10">Tetramer of two alpha and two beta subunits.</text>
</comment>
<dbReference type="EMBL" id="CP077713">
    <property type="protein sequence ID" value="QXJ33611.1"/>
    <property type="molecule type" value="Genomic_DNA"/>
</dbReference>
<evidence type="ECO:0000313" key="13">
    <source>
        <dbReference type="EMBL" id="QXJ33611.1"/>
    </source>
</evidence>
<protein>
    <recommendedName>
        <fullName evidence="10">Phenylalanine--tRNA ligase beta subunit</fullName>
        <ecNumber evidence="10">6.1.1.20</ecNumber>
    </recommendedName>
    <alternativeName>
        <fullName evidence="10">Phenylalanyl-tRNA synthetase beta subunit</fullName>
        <shortName evidence="10">PheRS</shortName>
    </alternativeName>
</protein>
<evidence type="ECO:0000256" key="7">
    <source>
        <dbReference type="ARBA" id="ARBA00022842"/>
    </source>
</evidence>
<comment type="catalytic activity">
    <reaction evidence="10">
        <text>tRNA(Phe) + L-phenylalanine + ATP = L-phenylalanyl-tRNA(Phe) + AMP + diphosphate + H(+)</text>
        <dbReference type="Rhea" id="RHEA:19413"/>
        <dbReference type="Rhea" id="RHEA-COMP:9668"/>
        <dbReference type="Rhea" id="RHEA-COMP:9699"/>
        <dbReference type="ChEBI" id="CHEBI:15378"/>
        <dbReference type="ChEBI" id="CHEBI:30616"/>
        <dbReference type="ChEBI" id="CHEBI:33019"/>
        <dbReference type="ChEBI" id="CHEBI:58095"/>
        <dbReference type="ChEBI" id="CHEBI:78442"/>
        <dbReference type="ChEBI" id="CHEBI:78531"/>
        <dbReference type="ChEBI" id="CHEBI:456215"/>
        <dbReference type="EC" id="6.1.1.20"/>
    </reaction>
</comment>
<dbReference type="NCBIfam" id="TIGR00471">
    <property type="entry name" value="pheT_arch"/>
    <property type="match status" value="1"/>
</dbReference>
<dbReference type="GO" id="GO:0009328">
    <property type="term" value="C:phenylalanine-tRNA ligase complex"/>
    <property type="evidence" value="ECO:0007669"/>
    <property type="project" value="TreeGrafter"/>
</dbReference>
<dbReference type="InterPro" id="IPR022918">
    <property type="entry name" value="Phe_tRNA_ligase_beta2_arc"/>
</dbReference>
<feature type="binding site" evidence="10">
    <location>
        <position position="330"/>
    </location>
    <ligand>
        <name>Mg(2+)</name>
        <dbReference type="ChEBI" id="CHEBI:18420"/>
        <note>shared with alpha subunit</note>
    </ligand>
</feature>
<keyword evidence="5 10" id="KW-0547">Nucleotide-binding</keyword>
<keyword evidence="6 10" id="KW-0067">ATP-binding</keyword>
<evidence type="ECO:0000313" key="14">
    <source>
        <dbReference type="Proteomes" id="UP000694036"/>
    </source>
</evidence>
<reference evidence="13 14" key="1">
    <citation type="journal article" date="2021" name="Environ. Microbiol.">
        <title>New insights into the diversity and evolution of the archaeal mobilome from three complete genomes of Saccharolobus shibatae.</title>
        <authorList>
            <person name="Medvedeva S."/>
            <person name="Brandt D."/>
            <person name="Cvirkaite-Krupovic V."/>
            <person name="Liu Y."/>
            <person name="Severinov K."/>
            <person name="Ishino S."/>
            <person name="Ishino Y."/>
            <person name="Prangishvili D."/>
            <person name="Kalinowski J."/>
            <person name="Krupovic M."/>
        </authorList>
    </citation>
    <scope>NUCLEOTIDE SEQUENCE [LARGE SCALE GENOMIC DNA]</scope>
    <source>
        <strain evidence="12">BEU9</strain>
        <strain evidence="13 14">S38A</strain>
    </source>
</reference>
<dbReference type="GO" id="GO:0006432">
    <property type="term" value="P:phenylalanyl-tRNA aminoacylation"/>
    <property type="evidence" value="ECO:0007669"/>
    <property type="project" value="UniProtKB-UniRule"/>
</dbReference>
<dbReference type="InterPro" id="IPR004531">
    <property type="entry name" value="Phe-tRNA-synth_IIc_bsu_arc_euk"/>
</dbReference>
<dbReference type="PANTHER" id="PTHR10947">
    <property type="entry name" value="PHENYLALANYL-TRNA SYNTHETASE BETA CHAIN AND LEUCINE-RICH REPEAT-CONTAINING PROTEIN 47"/>
    <property type="match status" value="1"/>
</dbReference>
<dbReference type="Pfam" id="PF03483">
    <property type="entry name" value="B3_4"/>
    <property type="match status" value="1"/>
</dbReference>
<dbReference type="EMBL" id="CP077715">
    <property type="protein sequence ID" value="QXJ30574.1"/>
    <property type="molecule type" value="Genomic_DNA"/>
</dbReference>
<sequence>MVTIVLNKYKLLDKIHIGQQKLEDLLFNLKSEVKPIDENNIEIEINADRLDLLSSDGIARAIKGLLEKELGEAKYNVTDTEYTLIVDNVRTRPYALAAVVYNAKIDLEELIQFQEKLHGTIGRKRKKVAIGIHDLRKVDSKTIEYKEVPLSYKFVPLYGNKELTISEILEKTEQGKLYGNISIANEVSPAIVQDDGEVLSIPPIINSNKTRLNENTKDFFIDVTGTSFEAVAQTLDIIVSNLAEAGGTIGRVKVLKSTNSSQLSSPLLLHRIQNVREEYVKKILGIKTSKEEICKHVMRMRMNCDIENGAIRVTVPQYRVDILNEIDVVEDIAISIGYNNLEPSKYISTNYGSYDYMTLLERKIRELGIGAGFVEISNFVLIKDEKLFSNKYVKILNPITEEYNAVRDSLIPGLLDFLSKNQHAKFPIRVFETGDVVVYDSSTDTGFRNDKRAAYAIMNNKVSYEDIQAPIHYILKSLGLEVNYKEENNNIFIEGRSASIFYENEKMGVIGEVNPDVLIRFGIEYPAVIAELYISEIGKILINQR</sequence>
<dbReference type="InterPro" id="IPR045060">
    <property type="entry name" value="Phe-tRNA-ligase_IIc_bsu"/>
</dbReference>
<evidence type="ECO:0000313" key="12">
    <source>
        <dbReference type="EMBL" id="QXJ30574.1"/>
    </source>
</evidence>
<feature type="domain" description="B5" evidence="11">
    <location>
        <begin position="268"/>
        <end position="343"/>
    </location>
</feature>
<dbReference type="Proteomes" id="UP000694036">
    <property type="component" value="Chromosome"/>
</dbReference>
<dbReference type="InterPro" id="IPR005146">
    <property type="entry name" value="B3/B4_tRNA-bd"/>
</dbReference>
<evidence type="ECO:0000256" key="4">
    <source>
        <dbReference type="ARBA" id="ARBA00022723"/>
    </source>
</evidence>
<comment type="cofactor">
    <cofactor evidence="10">
        <name>Mg(2+)</name>
        <dbReference type="ChEBI" id="CHEBI:18420"/>
    </cofactor>
</comment>
<dbReference type="GO" id="GO:0003723">
    <property type="term" value="F:RNA binding"/>
    <property type="evidence" value="ECO:0007669"/>
    <property type="project" value="InterPro"/>
</dbReference>
<evidence type="ECO:0000256" key="2">
    <source>
        <dbReference type="ARBA" id="ARBA00022490"/>
    </source>
</evidence>
<dbReference type="SMART" id="SM00873">
    <property type="entry name" value="B3_4"/>
    <property type="match status" value="1"/>
</dbReference>
<keyword evidence="4 10" id="KW-0479">Metal-binding</keyword>
<proteinExistence type="inferred from homology"/>
<keyword evidence="3 10" id="KW-0436">Ligase</keyword>
<dbReference type="HAMAP" id="MF_00284">
    <property type="entry name" value="Phe_tRNA_synth_beta2"/>
    <property type="match status" value="1"/>
</dbReference>
<dbReference type="PROSITE" id="PS51483">
    <property type="entry name" value="B5"/>
    <property type="match status" value="1"/>
</dbReference>
<keyword evidence="2 10" id="KW-0963">Cytoplasm</keyword>
<dbReference type="InterPro" id="IPR041616">
    <property type="entry name" value="PheRS_beta_core"/>
</dbReference>
<dbReference type="GO" id="GO:0000287">
    <property type="term" value="F:magnesium ion binding"/>
    <property type="evidence" value="ECO:0007669"/>
    <property type="project" value="InterPro"/>
</dbReference>
<dbReference type="GeneID" id="65558778"/>
<dbReference type="AlphaFoldDB" id="A0A8F5BYD5"/>
<evidence type="ECO:0000256" key="1">
    <source>
        <dbReference type="ARBA" id="ARBA00007438"/>
    </source>
</evidence>